<dbReference type="InterPro" id="IPR051813">
    <property type="entry name" value="HepT_RNase_toxin"/>
</dbReference>
<evidence type="ECO:0000256" key="5">
    <source>
        <dbReference type="ARBA" id="ARBA00022801"/>
    </source>
</evidence>
<dbReference type="GO" id="GO:0016787">
    <property type="term" value="F:hydrolase activity"/>
    <property type="evidence" value="ECO:0007669"/>
    <property type="project" value="UniProtKB-KW"/>
</dbReference>
<keyword evidence="2" id="KW-1277">Toxin-antitoxin system</keyword>
<evidence type="ECO:0000256" key="1">
    <source>
        <dbReference type="ARBA" id="ARBA00022553"/>
    </source>
</evidence>
<name>A0A2N3G419_9ACTN</name>
<gene>
    <name evidence="7" type="ORF">CVT63_07800</name>
</gene>
<dbReference type="Gene3D" id="1.20.120.580">
    <property type="entry name" value="bsu32300-like"/>
    <property type="match status" value="1"/>
</dbReference>
<dbReference type="AlphaFoldDB" id="A0A2N3G419"/>
<dbReference type="PANTHER" id="PTHR34139:SF1">
    <property type="entry name" value="RNASE MJ1380-RELATED"/>
    <property type="match status" value="1"/>
</dbReference>
<comment type="caution">
    <text evidence="7">The sequence shown here is derived from an EMBL/GenBank/DDBJ whole genome shotgun (WGS) entry which is preliminary data.</text>
</comment>
<dbReference type="GO" id="GO:0000166">
    <property type="term" value="F:nucleotide binding"/>
    <property type="evidence" value="ECO:0007669"/>
    <property type="project" value="UniProtKB-KW"/>
</dbReference>
<evidence type="ECO:0000256" key="4">
    <source>
        <dbReference type="ARBA" id="ARBA00022741"/>
    </source>
</evidence>
<dbReference type="EMBL" id="PHEX01000091">
    <property type="protein sequence ID" value="PKQ27479.1"/>
    <property type="molecule type" value="Genomic_DNA"/>
</dbReference>
<dbReference type="Pfam" id="PF01934">
    <property type="entry name" value="HepT-like"/>
    <property type="match status" value="1"/>
</dbReference>
<keyword evidence="4" id="KW-0547">Nucleotide-binding</keyword>
<evidence type="ECO:0000313" key="8">
    <source>
        <dbReference type="Proteomes" id="UP000233654"/>
    </source>
</evidence>
<reference evidence="7 8" key="1">
    <citation type="journal article" date="2017" name="ISME J.">
        <title>Potential for microbial H2 and metal transformations associated with novel bacteria and archaea in deep terrestrial subsurface sediments.</title>
        <authorList>
            <person name="Hernsdorf A.W."/>
            <person name="Amano Y."/>
            <person name="Miyakawa K."/>
            <person name="Ise K."/>
            <person name="Suzuki Y."/>
            <person name="Anantharaman K."/>
            <person name="Probst A."/>
            <person name="Burstein D."/>
            <person name="Thomas B.C."/>
            <person name="Banfield J.F."/>
        </authorList>
    </citation>
    <scope>NUCLEOTIDE SEQUENCE [LARGE SCALE GENOMIC DNA]</scope>
    <source>
        <strain evidence="7">HGW-Actinobacteria-3</strain>
    </source>
</reference>
<keyword evidence="3" id="KW-0540">Nuclease</keyword>
<evidence type="ECO:0000313" key="7">
    <source>
        <dbReference type="EMBL" id="PKQ27479.1"/>
    </source>
</evidence>
<dbReference type="PANTHER" id="PTHR34139">
    <property type="entry name" value="UPF0331 PROTEIN MJ0127"/>
    <property type="match status" value="1"/>
</dbReference>
<comment type="similarity">
    <text evidence="6">Belongs to the HepT RNase toxin family.</text>
</comment>
<dbReference type="InterPro" id="IPR008201">
    <property type="entry name" value="HepT-like"/>
</dbReference>
<sequence length="113" mass="13098">MTRHDDDIGLRHMLDYSRRALAMIEGRSREELNTDEMLCLALTRLMEIVGEAATRISRAGQERHERIPWAQIVGLRNRLIHGYDAVDLDILWDIVQQDLPPLIAELQEIVEEP</sequence>
<dbReference type="GO" id="GO:0110001">
    <property type="term" value="C:toxin-antitoxin complex"/>
    <property type="evidence" value="ECO:0007669"/>
    <property type="project" value="InterPro"/>
</dbReference>
<keyword evidence="5" id="KW-0378">Hydrolase</keyword>
<evidence type="ECO:0000256" key="6">
    <source>
        <dbReference type="ARBA" id="ARBA00024207"/>
    </source>
</evidence>
<evidence type="ECO:0000256" key="2">
    <source>
        <dbReference type="ARBA" id="ARBA00022649"/>
    </source>
</evidence>
<accession>A0A2N3G419</accession>
<evidence type="ECO:0000256" key="3">
    <source>
        <dbReference type="ARBA" id="ARBA00022722"/>
    </source>
</evidence>
<keyword evidence="1" id="KW-0597">Phosphoprotein</keyword>
<dbReference type="InterPro" id="IPR037038">
    <property type="entry name" value="HepT-like_sf"/>
</dbReference>
<proteinExistence type="inferred from homology"/>
<evidence type="ECO:0008006" key="9">
    <source>
        <dbReference type="Google" id="ProtNLM"/>
    </source>
</evidence>
<dbReference type="Proteomes" id="UP000233654">
    <property type="component" value="Unassembled WGS sequence"/>
</dbReference>
<organism evidence="7 8">
    <name type="scientific">Candidatus Anoxymicrobium japonicum</name>
    <dbReference type="NCBI Taxonomy" id="2013648"/>
    <lineage>
        <taxon>Bacteria</taxon>
        <taxon>Bacillati</taxon>
        <taxon>Actinomycetota</taxon>
        <taxon>Candidatus Geothermincolia</taxon>
        <taxon>Candidatus Geothermincolales</taxon>
        <taxon>Candidatus Anoxymicrobiaceae</taxon>
        <taxon>Candidatus Anoxymicrobium</taxon>
    </lineage>
</organism>
<dbReference type="GO" id="GO:0004540">
    <property type="term" value="F:RNA nuclease activity"/>
    <property type="evidence" value="ECO:0007669"/>
    <property type="project" value="InterPro"/>
</dbReference>
<protein>
    <recommendedName>
        <fullName evidence="9">DUF86 domain-containing protein</fullName>
    </recommendedName>
</protein>